<feature type="compositionally biased region" description="Basic and acidic residues" evidence="3">
    <location>
        <begin position="192"/>
        <end position="210"/>
    </location>
</feature>
<dbReference type="Proteomes" id="UP000226525">
    <property type="component" value="Unassembled WGS sequence"/>
</dbReference>
<evidence type="ECO:0000256" key="1">
    <source>
        <dbReference type="ARBA" id="ARBA00043985"/>
    </source>
</evidence>
<keyword evidence="2" id="KW-0175">Coiled coil</keyword>
<proteinExistence type="inferred from homology"/>
<dbReference type="InterPro" id="IPR007157">
    <property type="entry name" value="PspA_VIPP1"/>
</dbReference>
<name>A0A2D6YIB3_9DELT</name>
<feature type="coiled-coil region" evidence="2">
    <location>
        <begin position="33"/>
        <end position="74"/>
    </location>
</feature>
<dbReference type="PANTHER" id="PTHR31088:SF6">
    <property type="entry name" value="PHAGE SHOCK PROTEIN A"/>
    <property type="match status" value="1"/>
</dbReference>
<sequence length="263" mass="30044">MGIFNRFVNVLRANTNAALDKAEDPELMLTQMISDLETQKREAKQRMTEALALQKRFERQTEQEEAEAQKWEDKAVLAVQKGKDDLAKDALMRKKDHARRSAEFQQQLASHARNSDLLRDGYQQLEDKIEEIKRKKSLLVAKQKQAEAQEQIYQTIEGLGDNVGAMEAIDRAEEKIEQMSARAEAYQELSLEDGRESLDKKFKELEHESPDMDDELMALKQRALPDAQKKLPESTTAPETPAEEEDKPTIPPVSNIGMFGKMK</sequence>
<organism evidence="4 5">
    <name type="scientific">SAR324 cluster bacterium</name>
    <dbReference type="NCBI Taxonomy" id="2024889"/>
    <lineage>
        <taxon>Bacteria</taxon>
        <taxon>Deltaproteobacteria</taxon>
        <taxon>SAR324 cluster</taxon>
    </lineage>
</organism>
<feature type="region of interest" description="Disordered" evidence="3">
    <location>
        <begin position="188"/>
        <end position="263"/>
    </location>
</feature>
<reference evidence="5" key="1">
    <citation type="submission" date="2017-09" db="EMBL/GenBank/DDBJ databases">
        <title>The Reconstruction of 2,631 Draft Metagenome-Assembled Genomes from the Global Oceans.</title>
        <authorList>
            <person name="Tully B.J."/>
            <person name="Graham E.D."/>
            <person name="Heidelberg J.F."/>
        </authorList>
    </citation>
    <scope>NUCLEOTIDE SEQUENCE [LARGE SCALE GENOMIC DNA]</scope>
</reference>
<comment type="caution">
    <text evidence="4">The sequence shown here is derived from an EMBL/GenBank/DDBJ whole genome shotgun (WGS) entry which is preliminary data.</text>
</comment>
<accession>A0A2D6YIB3</accession>
<comment type="similarity">
    <text evidence="1">Belongs to the PspA/Vipp/IM30 family.</text>
</comment>
<evidence type="ECO:0000256" key="2">
    <source>
        <dbReference type="SAM" id="Coils"/>
    </source>
</evidence>
<dbReference type="AlphaFoldDB" id="A0A2D6YIB3"/>
<dbReference type="PANTHER" id="PTHR31088">
    <property type="entry name" value="MEMBRANE-ASSOCIATED PROTEIN VIPP1, CHLOROPLASTIC"/>
    <property type="match status" value="1"/>
</dbReference>
<evidence type="ECO:0000256" key="3">
    <source>
        <dbReference type="SAM" id="MobiDB-lite"/>
    </source>
</evidence>
<dbReference type="EMBL" id="NZEX01000062">
    <property type="protein sequence ID" value="MAH62937.1"/>
    <property type="molecule type" value="Genomic_DNA"/>
</dbReference>
<evidence type="ECO:0000313" key="5">
    <source>
        <dbReference type="Proteomes" id="UP000226525"/>
    </source>
</evidence>
<dbReference type="Pfam" id="PF04012">
    <property type="entry name" value="PspA_IM30"/>
    <property type="match status" value="1"/>
</dbReference>
<evidence type="ECO:0000313" key="4">
    <source>
        <dbReference type="EMBL" id="MAH62937.1"/>
    </source>
</evidence>
<gene>
    <name evidence="4" type="ORF">CMN54_05735</name>
</gene>
<protein>
    <submittedName>
        <fullName evidence="4">Phage shock protein A</fullName>
    </submittedName>
</protein>